<feature type="region of interest" description="Disordered" evidence="9">
    <location>
        <begin position="84"/>
        <end position="137"/>
    </location>
</feature>
<evidence type="ECO:0000313" key="10">
    <source>
        <dbReference type="EMBL" id="OAG29485.1"/>
    </source>
</evidence>
<feature type="transmembrane region" description="Helical" evidence="8">
    <location>
        <begin position="21"/>
        <end position="45"/>
    </location>
</feature>
<accession>A0A177EC11</accession>
<protein>
    <recommendedName>
        <fullName evidence="8">GPI-anchored wall transfer protein</fullName>
        <ecNumber evidence="8">2.3.-.-</ecNumber>
    </recommendedName>
</protein>
<evidence type="ECO:0000256" key="7">
    <source>
        <dbReference type="ARBA" id="ARBA00023136"/>
    </source>
</evidence>
<dbReference type="GeneID" id="93646968"/>
<evidence type="ECO:0000256" key="5">
    <source>
        <dbReference type="ARBA" id="ARBA00022692"/>
    </source>
</evidence>
<comment type="caution">
    <text evidence="8">Lacks conserved residue(s) required for the propagation of feature annotation.</text>
</comment>
<dbReference type="PANTHER" id="PTHR20661:SF0">
    <property type="entry name" value="PHOSPHATIDYLINOSITOL-GLYCAN BIOSYNTHESIS CLASS W PROTEIN"/>
    <property type="match status" value="1"/>
</dbReference>
<keyword evidence="5 8" id="KW-0812">Transmembrane</keyword>
<keyword evidence="4 8" id="KW-0337">GPI-anchor biosynthesis</keyword>
<feature type="transmembrane region" description="Helical" evidence="8">
    <location>
        <begin position="334"/>
        <end position="354"/>
    </location>
</feature>
<evidence type="ECO:0000256" key="3">
    <source>
        <dbReference type="ARBA" id="ARBA00007559"/>
    </source>
</evidence>
<name>A0A177EC11_9MICR</name>
<comment type="caution">
    <text evidence="10">The sequence shown here is derived from an EMBL/GenBank/DDBJ whole genome shotgun (WGS) entry which is preliminary data.</text>
</comment>
<evidence type="ECO:0000256" key="4">
    <source>
        <dbReference type="ARBA" id="ARBA00022502"/>
    </source>
</evidence>
<evidence type="ECO:0000256" key="6">
    <source>
        <dbReference type="ARBA" id="ARBA00022989"/>
    </source>
</evidence>
<dbReference type="Pfam" id="PF06423">
    <property type="entry name" value="GWT1"/>
    <property type="match status" value="1"/>
</dbReference>
<reference evidence="10 11" key="1">
    <citation type="submission" date="2016-02" db="EMBL/GenBank/DDBJ databases">
        <title>Discovery of a natural microsporidian pathogen with a broad tissue tropism in Caenorhabditis elegans.</title>
        <authorList>
            <person name="Luallen R.J."/>
            <person name="Reinke A.W."/>
            <person name="Tong L."/>
            <person name="Botts M.R."/>
            <person name="Felix M.-A."/>
            <person name="Troemel E.R."/>
        </authorList>
    </citation>
    <scope>NUCLEOTIDE SEQUENCE [LARGE SCALE GENOMIC DNA]</scope>
    <source>
        <strain evidence="10 11">JUm2807</strain>
    </source>
</reference>
<proteinExistence type="inferred from homology"/>
<feature type="transmembrane region" description="Helical" evidence="8">
    <location>
        <begin position="152"/>
        <end position="173"/>
    </location>
</feature>
<feature type="transmembrane region" description="Helical" evidence="8">
    <location>
        <begin position="57"/>
        <end position="74"/>
    </location>
</feature>
<gene>
    <name evidence="10" type="ORF">NEDG_00618</name>
</gene>
<sequence>MDLLDQQFSRTELLHTTTTTTYVLLICNYLQVTNPMALLVVNTLAHYIVTITRTNTFGWTLLVLAVFSFASQCLRHRSPWKGRSARVQARSQSLEGSKYSEKSRKPENSRKPDKPENSRKPEKPGKPENSRSTEEPNTVIDQAPMIVDGFRFIVSSLVCISIFSCDFNIYPMHKLKSQYFGMSLMDFGVVSYMFNAGILCGIKHRFRAQKTLYMVVMGLIRLGVLQSGYHSDPTEYGVHLNFYFVYLITENFSLLFKQVHPLIASAFLFAAHEALVLKDGFIDYVFYAGRNTFISANREGLISIVPYAGVLFLGKYVGGIVFKKHLAIRQKGLYMLYLSFALFALHFICSLYLAPSRRLNTLSFSSFTTAAVLSPLGLMTLLSTAYPIPEINHLRGVGRYMGPQFLLSNVYVLIGNLLFDWRSLSTVPAHVVNLGYMAGLFVIPVVIKTRCLKS</sequence>
<dbReference type="PANTHER" id="PTHR20661">
    <property type="entry name" value="PHOSPHATIDYLINOSITOL-GLYCAN BIOSYNTHESIS CLASS W PROTEIN"/>
    <property type="match status" value="1"/>
</dbReference>
<feature type="compositionally biased region" description="Basic and acidic residues" evidence="9">
    <location>
        <begin position="98"/>
        <end position="134"/>
    </location>
</feature>
<evidence type="ECO:0000313" key="11">
    <source>
        <dbReference type="Proteomes" id="UP000185944"/>
    </source>
</evidence>
<keyword evidence="6 8" id="KW-1133">Transmembrane helix</keyword>
<dbReference type="EC" id="2.3.-.-" evidence="8"/>
<keyword evidence="8" id="KW-0808">Transferase</keyword>
<dbReference type="GO" id="GO:0006506">
    <property type="term" value="P:GPI anchor biosynthetic process"/>
    <property type="evidence" value="ECO:0007669"/>
    <property type="project" value="UniProtKB-UniPathway"/>
</dbReference>
<dbReference type="GO" id="GO:0032216">
    <property type="term" value="F:glucosaminyl-phosphatidylinositol O-acyltransferase activity"/>
    <property type="evidence" value="ECO:0007669"/>
    <property type="project" value="TreeGrafter"/>
</dbReference>
<dbReference type="AlphaFoldDB" id="A0A177EC11"/>
<organism evidence="10 11">
    <name type="scientific">Nematocida displodere</name>
    <dbReference type="NCBI Taxonomy" id="1805483"/>
    <lineage>
        <taxon>Eukaryota</taxon>
        <taxon>Fungi</taxon>
        <taxon>Fungi incertae sedis</taxon>
        <taxon>Microsporidia</taxon>
        <taxon>Nematocida</taxon>
    </lineage>
</organism>
<comment type="function">
    <text evidence="8">A acetyltransferase, which acetylates the inositol ring of phosphatidylinositol during biosynthesis of GPI-anchor.</text>
</comment>
<keyword evidence="8" id="KW-0256">Endoplasmic reticulum</keyword>
<feature type="transmembrane region" description="Helical" evidence="8">
    <location>
        <begin position="366"/>
        <end position="388"/>
    </location>
</feature>
<dbReference type="OrthoDB" id="15270at2759"/>
<comment type="similarity">
    <text evidence="3 8">Belongs to the PIGW family.</text>
</comment>
<keyword evidence="7 8" id="KW-0472">Membrane</keyword>
<dbReference type="GO" id="GO:0072659">
    <property type="term" value="P:protein localization to plasma membrane"/>
    <property type="evidence" value="ECO:0007669"/>
    <property type="project" value="TreeGrafter"/>
</dbReference>
<dbReference type="InterPro" id="IPR009447">
    <property type="entry name" value="PIGW/GWT1"/>
</dbReference>
<dbReference type="VEuPathDB" id="MicrosporidiaDB:NEDG_00618"/>
<dbReference type="RefSeq" id="XP_067544133.1">
    <property type="nucleotide sequence ID" value="XM_067688036.1"/>
</dbReference>
<evidence type="ECO:0000256" key="8">
    <source>
        <dbReference type="RuleBase" id="RU280819"/>
    </source>
</evidence>
<feature type="transmembrane region" description="Helical" evidence="8">
    <location>
        <begin position="179"/>
        <end position="200"/>
    </location>
</feature>
<dbReference type="GO" id="GO:0005789">
    <property type="term" value="C:endoplasmic reticulum membrane"/>
    <property type="evidence" value="ECO:0007669"/>
    <property type="project" value="UniProtKB-SubCell"/>
</dbReference>
<feature type="transmembrane region" description="Helical" evidence="8">
    <location>
        <begin position="301"/>
        <end position="322"/>
    </location>
</feature>
<keyword evidence="11" id="KW-1185">Reference proteome</keyword>
<dbReference type="UniPathway" id="UPA00196"/>
<evidence type="ECO:0000256" key="2">
    <source>
        <dbReference type="ARBA" id="ARBA00004687"/>
    </source>
</evidence>
<feature type="transmembrane region" description="Helical" evidence="8">
    <location>
        <begin position="431"/>
        <end position="447"/>
    </location>
</feature>
<comment type="pathway">
    <text evidence="2 8">Glycolipid biosynthesis; glycosylphosphatidylinositol-anchor biosynthesis.</text>
</comment>
<dbReference type="EMBL" id="LTDL01000040">
    <property type="protein sequence ID" value="OAG29485.1"/>
    <property type="molecule type" value="Genomic_DNA"/>
</dbReference>
<comment type="subcellular location">
    <subcellularLocation>
        <location evidence="8">Endoplasmic reticulum membrane</location>
        <topology evidence="8">Multi-pass membrane protein</topology>
    </subcellularLocation>
    <subcellularLocation>
        <location evidence="1">Membrane</location>
        <topology evidence="1">Multi-pass membrane protein</topology>
    </subcellularLocation>
</comment>
<keyword evidence="8" id="KW-0012">Acyltransferase</keyword>
<evidence type="ECO:0000256" key="1">
    <source>
        <dbReference type="ARBA" id="ARBA00004141"/>
    </source>
</evidence>
<evidence type="ECO:0000256" key="9">
    <source>
        <dbReference type="SAM" id="MobiDB-lite"/>
    </source>
</evidence>
<dbReference type="STRING" id="1805483.A0A177EC11"/>
<dbReference type="Proteomes" id="UP000185944">
    <property type="component" value="Unassembled WGS sequence"/>
</dbReference>